<organism evidence="1 2">
    <name type="scientific">Pseudomonas brassicacearum</name>
    <dbReference type="NCBI Taxonomy" id="930166"/>
    <lineage>
        <taxon>Bacteria</taxon>
        <taxon>Pseudomonadati</taxon>
        <taxon>Pseudomonadota</taxon>
        <taxon>Gammaproteobacteria</taxon>
        <taxon>Pseudomonadales</taxon>
        <taxon>Pseudomonadaceae</taxon>
        <taxon>Pseudomonas</taxon>
    </lineage>
</organism>
<dbReference type="OrthoDB" id="581541at2"/>
<dbReference type="EMBL" id="MOBJ01000022">
    <property type="protein sequence ID" value="RON03374.1"/>
    <property type="molecule type" value="Genomic_DNA"/>
</dbReference>
<gene>
    <name evidence="1" type="ORF">BK659_22980</name>
</gene>
<evidence type="ECO:0000313" key="1">
    <source>
        <dbReference type="EMBL" id="RON03374.1"/>
    </source>
</evidence>
<evidence type="ECO:0000313" key="2">
    <source>
        <dbReference type="Proteomes" id="UP000286071"/>
    </source>
</evidence>
<name>A0A423GYC0_9PSED</name>
<comment type="caution">
    <text evidence="1">The sequence shown here is derived from an EMBL/GenBank/DDBJ whole genome shotgun (WGS) entry which is preliminary data.</text>
</comment>
<proteinExistence type="predicted"/>
<accession>A0A423GYC0</accession>
<protein>
    <recommendedName>
        <fullName evidence="3">DUF4435 domain-containing protein</fullName>
    </recommendedName>
</protein>
<dbReference type="RefSeq" id="WP_123427653.1">
    <property type="nucleotide sequence ID" value="NZ_MOBJ01000022.1"/>
</dbReference>
<dbReference type="Proteomes" id="UP000286071">
    <property type="component" value="Unassembled WGS sequence"/>
</dbReference>
<evidence type="ECO:0008006" key="3">
    <source>
        <dbReference type="Google" id="ProtNLM"/>
    </source>
</evidence>
<sequence>MDNLPRRSIDDLIFMYELEPSLQDVYVEGVFDKDILTACFEHAGDKSRIVYTVDSVDIPFSVLKKYGLTEGNKQRIIALAREFEVLDGNSCKFLVDRDLDHWFEALYASQQLVWTRHCALELYFFTEDFLKRFLINASRSKIGEWSIFINGFCRALIHMYAFRLADRELDLKLEWVELDKDLKLSNGLVVFNRDSFLNRVLNKNNMMRHKNAFNLSALVWFEKCLEDDRRLAMRGHDFVSLLAFVIKNGKGVTALGSSEAIERTFVLLATRELEIYSDLAI</sequence>
<reference evidence="1 2" key="1">
    <citation type="submission" date="2016-10" db="EMBL/GenBank/DDBJ databases">
        <title>Comparative genome analysis of multiple Pseudomonas spp. focuses on biocontrol and plant growth promoting traits.</title>
        <authorList>
            <person name="Tao X.-Y."/>
            <person name="Taylor C.G."/>
        </authorList>
    </citation>
    <scope>NUCLEOTIDE SEQUENCE [LARGE SCALE GENOMIC DNA]</scope>
    <source>
        <strain evidence="1 2">48H11</strain>
    </source>
</reference>
<dbReference type="AlphaFoldDB" id="A0A423GYC0"/>